<gene>
    <name evidence="1" type="ORF">rCG_39014</name>
</gene>
<organism evidence="1 2">
    <name type="scientific">Rattus norvegicus</name>
    <name type="common">Rat</name>
    <dbReference type="NCBI Taxonomy" id="10116"/>
    <lineage>
        <taxon>Eukaryota</taxon>
        <taxon>Metazoa</taxon>
        <taxon>Chordata</taxon>
        <taxon>Craniata</taxon>
        <taxon>Vertebrata</taxon>
        <taxon>Euteleostomi</taxon>
        <taxon>Mammalia</taxon>
        <taxon>Eutheria</taxon>
        <taxon>Euarchontoglires</taxon>
        <taxon>Glires</taxon>
        <taxon>Rodentia</taxon>
        <taxon>Myomorpha</taxon>
        <taxon>Muroidea</taxon>
        <taxon>Muridae</taxon>
        <taxon>Murinae</taxon>
        <taxon>Rattus</taxon>
    </lineage>
</organism>
<reference evidence="2" key="1">
    <citation type="submission" date="2005-09" db="EMBL/GenBank/DDBJ databases">
        <authorList>
            <person name="Mural R.J."/>
            <person name="Li P.W."/>
            <person name="Adams M.D."/>
            <person name="Amanatides P.G."/>
            <person name="Baden-Tillson H."/>
            <person name="Barnstead M."/>
            <person name="Chin S.H."/>
            <person name="Dew I."/>
            <person name="Evans C.A."/>
            <person name="Ferriera S."/>
            <person name="Flanigan M."/>
            <person name="Fosler C."/>
            <person name="Glodek A."/>
            <person name="Gu Z."/>
            <person name="Holt R.A."/>
            <person name="Jennings D."/>
            <person name="Kraft C.L."/>
            <person name="Lu F."/>
            <person name="Nguyen T."/>
            <person name="Nusskern D.R."/>
            <person name="Pfannkoch C.M."/>
            <person name="Sitter C."/>
            <person name="Sutton G.G."/>
            <person name="Venter J.C."/>
            <person name="Wang Z."/>
            <person name="Woodage T."/>
            <person name="Zheng X.H."/>
            <person name="Zhong F."/>
        </authorList>
    </citation>
    <scope>NUCLEOTIDE SEQUENCE [LARGE SCALE GENOMIC DNA]</scope>
    <source>
        <strain>BN</strain>
        <strain evidence="2">Sprague-Dawley</strain>
    </source>
</reference>
<name>A6JY88_RAT</name>
<proteinExistence type="predicted"/>
<evidence type="ECO:0000313" key="1">
    <source>
        <dbReference type="EMBL" id="EDL87366.1"/>
    </source>
</evidence>
<dbReference type="Proteomes" id="UP000234681">
    <property type="component" value="Chromosome 19"/>
</dbReference>
<dbReference type="EMBL" id="CH474006">
    <property type="protein sequence ID" value="EDL87366.1"/>
    <property type="molecule type" value="Genomic_DNA"/>
</dbReference>
<evidence type="ECO:0000313" key="2">
    <source>
        <dbReference type="Proteomes" id="UP000234681"/>
    </source>
</evidence>
<sequence>MNLVMERCENSRSPCATCI</sequence>
<dbReference type="AlphaFoldDB" id="A6JY88"/>
<accession>A6JY88</accession>
<protein>
    <submittedName>
        <fullName evidence="1">RCG39014</fullName>
    </submittedName>
</protein>